<name>A0A1B6L0W6_9HEMI</name>
<dbReference type="SUPFAM" id="SSF81296">
    <property type="entry name" value="E set domains"/>
    <property type="match status" value="1"/>
</dbReference>
<gene>
    <name evidence="2" type="ORF">g.2292</name>
</gene>
<dbReference type="AlphaFoldDB" id="A0A1B6L0W6"/>
<feature type="non-terminal residue" evidence="2">
    <location>
        <position position="111"/>
    </location>
</feature>
<protein>
    <recommendedName>
        <fullName evidence="1">Arrestin C-terminal-like domain-containing protein</fullName>
    </recommendedName>
</protein>
<evidence type="ECO:0000259" key="1">
    <source>
        <dbReference type="Pfam" id="PF02752"/>
    </source>
</evidence>
<dbReference type="Pfam" id="PF02752">
    <property type="entry name" value="Arrestin_C"/>
    <property type="match status" value="1"/>
</dbReference>
<feature type="domain" description="Arrestin C-terminal-like" evidence="1">
    <location>
        <begin position="2"/>
        <end position="111"/>
    </location>
</feature>
<dbReference type="InterPro" id="IPR011022">
    <property type="entry name" value="Arrestin_C-like"/>
</dbReference>
<feature type="non-terminal residue" evidence="2">
    <location>
        <position position="1"/>
    </location>
</feature>
<accession>A0A1B6L0W6</accession>
<reference evidence="2" key="1">
    <citation type="submission" date="2015-11" db="EMBL/GenBank/DDBJ databases">
        <title>De novo transcriptome assembly of four potential Pierce s Disease insect vectors from Arizona vineyards.</title>
        <authorList>
            <person name="Tassone E.E."/>
        </authorList>
    </citation>
    <scope>NUCLEOTIDE SEQUENCE</scope>
</reference>
<proteinExistence type="predicted"/>
<sequence>QETANISIDIHNMSNNDVTKTTASIIQVTTYTCSQNLRHQEDERTVLSQELRPVLQIESEHTVAKLLIPPLPPSSLSQDVCKLINIQYRFEINMDLKESKDRLKLQMPLVV</sequence>
<dbReference type="InterPro" id="IPR014752">
    <property type="entry name" value="Arrestin-like_C"/>
</dbReference>
<dbReference type="InterPro" id="IPR014756">
    <property type="entry name" value="Ig_E-set"/>
</dbReference>
<organism evidence="2">
    <name type="scientific">Graphocephala atropunctata</name>
    <dbReference type="NCBI Taxonomy" id="36148"/>
    <lineage>
        <taxon>Eukaryota</taxon>
        <taxon>Metazoa</taxon>
        <taxon>Ecdysozoa</taxon>
        <taxon>Arthropoda</taxon>
        <taxon>Hexapoda</taxon>
        <taxon>Insecta</taxon>
        <taxon>Pterygota</taxon>
        <taxon>Neoptera</taxon>
        <taxon>Paraneoptera</taxon>
        <taxon>Hemiptera</taxon>
        <taxon>Auchenorrhyncha</taxon>
        <taxon>Membracoidea</taxon>
        <taxon>Cicadellidae</taxon>
        <taxon>Cicadellinae</taxon>
        <taxon>Cicadellini</taxon>
        <taxon>Graphocephala</taxon>
    </lineage>
</organism>
<dbReference type="Gene3D" id="2.60.40.640">
    <property type="match status" value="1"/>
</dbReference>
<evidence type="ECO:0000313" key="2">
    <source>
        <dbReference type="EMBL" id="JAT17347.1"/>
    </source>
</evidence>
<dbReference type="EMBL" id="GEBQ01022630">
    <property type="protein sequence ID" value="JAT17347.1"/>
    <property type="molecule type" value="Transcribed_RNA"/>
</dbReference>